<reference evidence="2 3" key="1">
    <citation type="submission" date="2015-01" db="EMBL/GenBank/DDBJ databases">
        <title>Genome of allotetraploid Gossypium barbadense reveals genomic plasticity and fiber elongation in cotton evolution.</title>
        <authorList>
            <person name="Chen X."/>
            <person name="Liu X."/>
            <person name="Zhao B."/>
            <person name="Zheng H."/>
            <person name="Hu Y."/>
            <person name="Lu G."/>
            <person name="Yang C."/>
            <person name="Chen J."/>
            <person name="Shan C."/>
            <person name="Zhang L."/>
            <person name="Zhou Y."/>
            <person name="Wang L."/>
            <person name="Guo W."/>
            <person name="Bai Y."/>
            <person name="Ruan J."/>
            <person name="Shangguan X."/>
            <person name="Mao Y."/>
            <person name="Jiang J."/>
            <person name="Zhu Y."/>
            <person name="Lei J."/>
            <person name="Kang H."/>
            <person name="Chen S."/>
            <person name="He X."/>
            <person name="Wang R."/>
            <person name="Wang Y."/>
            <person name="Chen J."/>
            <person name="Wang L."/>
            <person name="Yu S."/>
            <person name="Wang B."/>
            <person name="Wei J."/>
            <person name="Song S."/>
            <person name="Lu X."/>
            <person name="Gao Z."/>
            <person name="Gu W."/>
            <person name="Deng X."/>
            <person name="Ma D."/>
            <person name="Wang S."/>
            <person name="Liang W."/>
            <person name="Fang L."/>
            <person name="Cai C."/>
            <person name="Zhu X."/>
            <person name="Zhou B."/>
            <person name="Zhang Y."/>
            <person name="Chen Z."/>
            <person name="Xu S."/>
            <person name="Zhu R."/>
            <person name="Wang S."/>
            <person name="Zhang T."/>
            <person name="Zhao G."/>
        </authorList>
    </citation>
    <scope>NUCLEOTIDE SEQUENCE [LARGE SCALE GENOMIC DNA]</scope>
    <source>
        <strain evidence="3">cv. Xinhai21</strain>
        <tissue evidence="2">Leaf</tissue>
    </source>
</reference>
<dbReference type="Proteomes" id="UP000239757">
    <property type="component" value="Unassembled WGS sequence"/>
</dbReference>
<evidence type="ECO:0000313" key="2">
    <source>
        <dbReference type="EMBL" id="PPS00228.1"/>
    </source>
</evidence>
<name>A0A2P5XA62_GOSBA</name>
<dbReference type="OrthoDB" id="1706062at2759"/>
<dbReference type="InterPro" id="IPR044954">
    <property type="entry name" value="Ribosomal_uS3m_plant"/>
</dbReference>
<proteinExistence type="predicted"/>
<evidence type="ECO:0000256" key="1">
    <source>
        <dbReference type="SAM" id="MobiDB-lite"/>
    </source>
</evidence>
<evidence type="ECO:0000313" key="3">
    <source>
        <dbReference type="Proteomes" id="UP000239757"/>
    </source>
</evidence>
<dbReference type="AlphaFoldDB" id="A0A2P5XA62"/>
<organism evidence="2 3">
    <name type="scientific">Gossypium barbadense</name>
    <name type="common">Sea Island cotton</name>
    <name type="synonym">Hibiscus barbadensis</name>
    <dbReference type="NCBI Taxonomy" id="3634"/>
    <lineage>
        <taxon>Eukaryota</taxon>
        <taxon>Viridiplantae</taxon>
        <taxon>Streptophyta</taxon>
        <taxon>Embryophyta</taxon>
        <taxon>Tracheophyta</taxon>
        <taxon>Spermatophyta</taxon>
        <taxon>Magnoliopsida</taxon>
        <taxon>eudicotyledons</taxon>
        <taxon>Gunneridae</taxon>
        <taxon>Pentapetalae</taxon>
        <taxon>rosids</taxon>
        <taxon>malvids</taxon>
        <taxon>Malvales</taxon>
        <taxon>Malvaceae</taxon>
        <taxon>Malvoideae</taxon>
        <taxon>Gossypium</taxon>
    </lineage>
</organism>
<accession>A0A2P5XA62</accession>
<dbReference type="PANTHER" id="PTHR35928:SF2">
    <property type="entry name" value="SMALL RIBOSOMAL SUBUNIT PROTEIN US3M"/>
    <property type="match status" value="1"/>
</dbReference>
<dbReference type="PANTHER" id="PTHR35928">
    <property type="entry name" value="RIBOSOMAL PROTEIN S3, MITOCHONDRIAL"/>
    <property type="match status" value="1"/>
</dbReference>
<feature type="compositionally biased region" description="Basic and acidic residues" evidence="1">
    <location>
        <begin position="1"/>
        <end position="12"/>
    </location>
</feature>
<gene>
    <name evidence="2" type="ORF">GOBAR_AA20431</name>
</gene>
<dbReference type="EMBL" id="KZ665336">
    <property type="protein sequence ID" value="PPS00228.1"/>
    <property type="molecule type" value="Genomic_DNA"/>
</dbReference>
<protein>
    <submittedName>
        <fullName evidence="2">Uncharacterized protein</fullName>
    </submittedName>
</protein>
<feature type="region of interest" description="Disordered" evidence="1">
    <location>
        <begin position="1"/>
        <end position="31"/>
    </location>
</feature>
<sequence>MGQRIKRFDFVSRDPPQPPIKQERSGSSHSGVTIDSIYYYGKSVYQDPNLRSYFGSIRPPTRLTFGFLLGKSVRKGGTKKALLRVAGCINLFLSQERGQYALKELGLFNR</sequence>